<dbReference type="GO" id="GO:0016020">
    <property type="term" value="C:membrane"/>
    <property type="evidence" value="ECO:0007669"/>
    <property type="project" value="InterPro"/>
</dbReference>
<feature type="transmembrane region" description="Helical" evidence="1">
    <location>
        <begin position="80"/>
        <end position="98"/>
    </location>
</feature>
<dbReference type="EMBL" id="AQQW01000008">
    <property type="protein sequence ID" value="ETW12048.1"/>
    <property type="molecule type" value="Genomic_DNA"/>
</dbReference>
<proteinExistence type="predicted"/>
<feature type="transmembrane region" description="Helical" evidence="1">
    <location>
        <begin position="46"/>
        <end position="68"/>
    </location>
</feature>
<accession>W4HI16</accession>
<dbReference type="Pfam" id="PF05145">
    <property type="entry name" value="AbrB"/>
    <property type="match status" value="1"/>
</dbReference>
<dbReference type="NCBIfam" id="TIGR03082">
    <property type="entry name" value="Gneg_AbrB_dup"/>
    <property type="match status" value="1"/>
</dbReference>
<keyword evidence="1" id="KW-0472">Membrane</keyword>
<protein>
    <submittedName>
        <fullName evidence="2">Putative ammonia monooxygenase</fullName>
    </submittedName>
</protein>
<evidence type="ECO:0000256" key="1">
    <source>
        <dbReference type="SAM" id="Phobius"/>
    </source>
</evidence>
<dbReference type="PANTHER" id="PTHR38457:SF1">
    <property type="entry name" value="REGULATOR ABRB-RELATED"/>
    <property type="match status" value="1"/>
</dbReference>
<feature type="transmembrane region" description="Helical" evidence="1">
    <location>
        <begin position="203"/>
        <end position="220"/>
    </location>
</feature>
<evidence type="ECO:0000313" key="2">
    <source>
        <dbReference type="EMBL" id="ETW12048.1"/>
    </source>
</evidence>
<keyword evidence="2" id="KW-0503">Monooxygenase</keyword>
<feature type="transmembrane region" description="Helical" evidence="1">
    <location>
        <begin position="247"/>
        <end position="267"/>
    </location>
</feature>
<keyword evidence="1" id="KW-0812">Transmembrane</keyword>
<gene>
    <name evidence="2" type="ORF">ATO8_13172</name>
</gene>
<organism evidence="2 3">
    <name type="scientific">Roseivivax marinus</name>
    <dbReference type="NCBI Taxonomy" id="1379903"/>
    <lineage>
        <taxon>Bacteria</taxon>
        <taxon>Pseudomonadati</taxon>
        <taxon>Pseudomonadota</taxon>
        <taxon>Alphaproteobacteria</taxon>
        <taxon>Rhodobacterales</taxon>
        <taxon>Roseobacteraceae</taxon>
        <taxon>Roseivivax</taxon>
    </lineage>
</organism>
<feature type="transmembrane region" description="Helical" evidence="1">
    <location>
        <begin position="279"/>
        <end position="301"/>
    </location>
</feature>
<dbReference type="eggNOG" id="COG3180">
    <property type="taxonomic scope" value="Bacteria"/>
</dbReference>
<comment type="caution">
    <text evidence="2">The sequence shown here is derived from an EMBL/GenBank/DDBJ whole genome shotgun (WGS) entry which is preliminary data.</text>
</comment>
<dbReference type="PIRSF" id="PIRSF038991">
    <property type="entry name" value="Protein_AbrB"/>
    <property type="match status" value="1"/>
</dbReference>
<dbReference type="PANTHER" id="PTHR38457">
    <property type="entry name" value="REGULATOR ABRB-RELATED"/>
    <property type="match status" value="1"/>
</dbReference>
<evidence type="ECO:0000313" key="3">
    <source>
        <dbReference type="Proteomes" id="UP000019063"/>
    </source>
</evidence>
<dbReference type="Proteomes" id="UP000019063">
    <property type="component" value="Unassembled WGS sequence"/>
</dbReference>
<feature type="transmembrane region" description="Helical" evidence="1">
    <location>
        <begin position="23"/>
        <end position="40"/>
    </location>
</feature>
<feature type="transmembrane region" description="Helical" evidence="1">
    <location>
        <begin position="161"/>
        <end position="182"/>
    </location>
</feature>
<dbReference type="PATRIC" id="fig|1317118.6.peg.2710"/>
<feature type="transmembrane region" description="Helical" evidence="1">
    <location>
        <begin position="334"/>
        <end position="356"/>
    </location>
</feature>
<dbReference type="RefSeq" id="WP_081749782.1">
    <property type="nucleotide sequence ID" value="NZ_AQQW01000008.1"/>
</dbReference>
<feature type="transmembrane region" description="Helical" evidence="1">
    <location>
        <begin position="135"/>
        <end position="155"/>
    </location>
</feature>
<keyword evidence="3" id="KW-1185">Reference proteome</keyword>
<dbReference type="STRING" id="1379903.ATO8_13172"/>
<reference evidence="2 3" key="1">
    <citation type="journal article" date="2014" name="Antonie Van Leeuwenhoek">
        <title>Roseivivax atlanticus sp. nov., isolated from surface seawater of the Atlantic Ocean.</title>
        <authorList>
            <person name="Li G."/>
            <person name="Lai Q."/>
            <person name="Liu X."/>
            <person name="Sun F."/>
            <person name="Shao Z."/>
        </authorList>
    </citation>
    <scope>NUCLEOTIDE SEQUENCE [LARGE SCALE GENOMIC DNA]</scope>
    <source>
        <strain evidence="2 3">22II-s10s</strain>
    </source>
</reference>
<dbReference type="GO" id="GO:0010468">
    <property type="term" value="P:regulation of gene expression"/>
    <property type="evidence" value="ECO:0007669"/>
    <property type="project" value="InterPro"/>
</dbReference>
<dbReference type="GO" id="GO:0004497">
    <property type="term" value="F:monooxygenase activity"/>
    <property type="evidence" value="ECO:0007669"/>
    <property type="project" value="UniProtKB-KW"/>
</dbReference>
<name>W4HI16_9RHOB</name>
<dbReference type="InterPro" id="IPR007820">
    <property type="entry name" value="AbrB_fam"/>
</dbReference>
<sequence>MTSESEERAPDGRRSDGNGAARLARLALLFTLSALGGLAFERLGAPLPWMIGPLVISAAIFVSGAIRVGVPTGIRPFGQVVVACQVGLAFSPEAFAMLVQLAPAIVGTALMTGLCIFVVALILSRLAGISLAQAFLCGVPTSPVEAAGMAIRAGIDPMPVVLSQTLRLSAVVVALPFALYALDGWPDARRAFVRIEPVDPMNLALLAAIGVAAATTFRRLRVPNPNFLGPLSVCALLAVTDHAPAPFPGMVLALAQVVLGTWLGSTFRRELMGAAGRMAAAFLGATLLVLILCSGGAILIGRAAGLDWRTMVLGAAPGGVVEMALTAKFLGQNVALITSFHLTRIFILMPSIPWLVRLISRYETRTPKTEKTDAR</sequence>
<dbReference type="InterPro" id="IPR017516">
    <property type="entry name" value="AbrB_dup"/>
</dbReference>
<feature type="transmembrane region" description="Helical" evidence="1">
    <location>
        <begin position="104"/>
        <end position="123"/>
    </location>
</feature>
<keyword evidence="2" id="KW-0560">Oxidoreductase</keyword>
<keyword evidence="1" id="KW-1133">Transmembrane helix</keyword>
<dbReference type="AlphaFoldDB" id="W4HI16"/>